<feature type="region of interest" description="Disordered" evidence="1">
    <location>
        <begin position="82"/>
        <end position="120"/>
    </location>
</feature>
<sequence length="137" mass="15643">MLKVVVVMFWCALFFVSHEGEVRADMHRNRDPNQHNCAMDNQDSQLAPVRCGHYVLVLPASHPLLLTCSSHIESHRSHHHIAPESLNQMPRTGADASNDQQTRRQTRPPDKGLAAGYQDQDRPHRLFPRAYCPNCVR</sequence>
<protein>
    <recommendedName>
        <fullName evidence="5">Secreted protein</fullName>
    </recommendedName>
</protein>
<reference evidence="3" key="2">
    <citation type="submission" date="2023-06" db="EMBL/GenBank/DDBJ databases">
        <authorList>
            <consortium name="Lawrence Berkeley National Laboratory"/>
            <person name="Haridas S."/>
            <person name="Hensen N."/>
            <person name="Bonometti L."/>
            <person name="Westerberg I."/>
            <person name="Brannstrom I.O."/>
            <person name="Guillou S."/>
            <person name="Cros-Aarteil S."/>
            <person name="Calhoun S."/>
            <person name="Kuo A."/>
            <person name="Mondo S."/>
            <person name="Pangilinan J."/>
            <person name="Riley R."/>
            <person name="Labutti K."/>
            <person name="Andreopoulos B."/>
            <person name="Lipzen A."/>
            <person name="Chen C."/>
            <person name="Yanf M."/>
            <person name="Daum C."/>
            <person name="Ng V."/>
            <person name="Clum A."/>
            <person name="Steindorff A."/>
            <person name="Ohm R."/>
            <person name="Martin F."/>
            <person name="Silar P."/>
            <person name="Natvig D."/>
            <person name="Lalanne C."/>
            <person name="Gautier V."/>
            <person name="Ament-Velasquez S.L."/>
            <person name="Kruys A."/>
            <person name="Hutchinson M.I."/>
            <person name="Powell A.J."/>
            <person name="Barry K."/>
            <person name="Miller A.N."/>
            <person name="Grigoriev I.V."/>
            <person name="Debuchy R."/>
            <person name="Gladieux P."/>
            <person name="Thoren M.H."/>
            <person name="Johannesson H."/>
        </authorList>
    </citation>
    <scope>NUCLEOTIDE SEQUENCE</scope>
    <source>
        <strain evidence="3">CBS 958.72</strain>
    </source>
</reference>
<evidence type="ECO:0000256" key="2">
    <source>
        <dbReference type="SAM" id="SignalP"/>
    </source>
</evidence>
<evidence type="ECO:0000256" key="1">
    <source>
        <dbReference type="SAM" id="MobiDB-lite"/>
    </source>
</evidence>
<comment type="caution">
    <text evidence="3">The sequence shown here is derived from an EMBL/GenBank/DDBJ whole genome shotgun (WGS) entry which is preliminary data.</text>
</comment>
<reference evidence="3" key="1">
    <citation type="journal article" date="2023" name="Mol. Phylogenet. Evol.">
        <title>Genome-scale phylogeny and comparative genomics of the fungal order Sordariales.</title>
        <authorList>
            <person name="Hensen N."/>
            <person name="Bonometti L."/>
            <person name="Westerberg I."/>
            <person name="Brannstrom I.O."/>
            <person name="Guillou S."/>
            <person name="Cros-Aarteil S."/>
            <person name="Calhoun S."/>
            <person name="Haridas S."/>
            <person name="Kuo A."/>
            <person name="Mondo S."/>
            <person name="Pangilinan J."/>
            <person name="Riley R."/>
            <person name="LaButti K."/>
            <person name="Andreopoulos B."/>
            <person name="Lipzen A."/>
            <person name="Chen C."/>
            <person name="Yan M."/>
            <person name="Daum C."/>
            <person name="Ng V."/>
            <person name="Clum A."/>
            <person name="Steindorff A."/>
            <person name="Ohm R.A."/>
            <person name="Martin F."/>
            <person name="Silar P."/>
            <person name="Natvig D.O."/>
            <person name="Lalanne C."/>
            <person name="Gautier V."/>
            <person name="Ament-Velasquez S.L."/>
            <person name="Kruys A."/>
            <person name="Hutchinson M.I."/>
            <person name="Powell A.J."/>
            <person name="Barry K."/>
            <person name="Miller A.N."/>
            <person name="Grigoriev I.V."/>
            <person name="Debuchy R."/>
            <person name="Gladieux P."/>
            <person name="Hiltunen Thoren M."/>
            <person name="Johannesson H."/>
        </authorList>
    </citation>
    <scope>NUCLEOTIDE SEQUENCE</scope>
    <source>
        <strain evidence="3">CBS 958.72</strain>
    </source>
</reference>
<evidence type="ECO:0000313" key="4">
    <source>
        <dbReference type="Proteomes" id="UP001287356"/>
    </source>
</evidence>
<organism evidence="3 4">
    <name type="scientific">Lasiosphaeria ovina</name>
    <dbReference type="NCBI Taxonomy" id="92902"/>
    <lineage>
        <taxon>Eukaryota</taxon>
        <taxon>Fungi</taxon>
        <taxon>Dikarya</taxon>
        <taxon>Ascomycota</taxon>
        <taxon>Pezizomycotina</taxon>
        <taxon>Sordariomycetes</taxon>
        <taxon>Sordariomycetidae</taxon>
        <taxon>Sordariales</taxon>
        <taxon>Lasiosphaeriaceae</taxon>
        <taxon>Lasiosphaeria</taxon>
    </lineage>
</organism>
<keyword evidence="2" id="KW-0732">Signal</keyword>
<feature type="compositionally biased region" description="Polar residues" evidence="1">
    <location>
        <begin position="85"/>
        <end position="100"/>
    </location>
</feature>
<feature type="chain" id="PRO_5042254395" description="Secreted protein" evidence="2">
    <location>
        <begin position="25"/>
        <end position="137"/>
    </location>
</feature>
<dbReference type="AlphaFoldDB" id="A0AAE0JZB5"/>
<proteinExistence type="predicted"/>
<gene>
    <name evidence="3" type="ORF">B0T24DRAFT_384272</name>
</gene>
<dbReference type="EMBL" id="JAULSN010000007">
    <property type="protein sequence ID" value="KAK3367161.1"/>
    <property type="molecule type" value="Genomic_DNA"/>
</dbReference>
<dbReference type="Proteomes" id="UP001287356">
    <property type="component" value="Unassembled WGS sequence"/>
</dbReference>
<evidence type="ECO:0000313" key="3">
    <source>
        <dbReference type="EMBL" id="KAK3367161.1"/>
    </source>
</evidence>
<keyword evidence="4" id="KW-1185">Reference proteome</keyword>
<evidence type="ECO:0008006" key="5">
    <source>
        <dbReference type="Google" id="ProtNLM"/>
    </source>
</evidence>
<accession>A0AAE0JZB5</accession>
<feature type="signal peptide" evidence="2">
    <location>
        <begin position="1"/>
        <end position="24"/>
    </location>
</feature>
<name>A0AAE0JZB5_9PEZI</name>